<dbReference type="AlphaFoldDB" id="A0A8T2YHW7"/>
<keyword evidence="3" id="KW-1185">Reference proteome</keyword>
<protein>
    <submittedName>
        <fullName evidence="2">Uncharacterized protein</fullName>
    </submittedName>
</protein>
<evidence type="ECO:0000313" key="3">
    <source>
        <dbReference type="Proteomes" id="UP000807159"/>
    </source>
</evidence>
<organism evidence="2 3">
    <name type="scientific">Populus deltoides</name>
    <name type="common">Eastern poplar</name>
    <name type="synonym">Eastern cottonwood</name>
    <dbReference type="NCBI Taxonomy" id="3696"/>
    <lineage>
        <taxon>Eukaryota</taxon>
        <taxon>Viridiplantae</taxon>
        <taxon>Streptophyta</taxon>
        <taxon>Embryophyta</taxon>
        <taxon>Tracheophyta</taxon>
        <taxon>Spermatophyta</taxon>
        <taxon>Magnoliopsida</taxon>
        <taxon>eudicotyledons</taxon>
        <taxon>Gunneridae</taxon>
        <taxon>Pentapetalae</taxon>
        <taxon>rosids</taxon>
        <taxon>fabids</taxon>
        <taxon>Malpighiales</taxon>
        <taxon>Salicaceae</taxon>
        <taxon>Saliceae</taxon>
        <taxon>Populus</taxon>
    </lineage>
</organism>
<proteinExistence type="predicted"/>
<comment type="caution">
    <text evidence="2">The sequence shown here is derived from an EMBL/GenBank/DDBJ whole genome shotgun (WGS) entry which is preliminary data.</text>
</comment>
<sequence>MDGRGLVGGFTRGPVVRGKDSEKRERQPLGKREIISRIRGVLVEGQMEWHMLVHKSCWDASEFSSVEVHAVETKERPSSRFRMWAWRMSGWMVEIEVAVEGSTVVVAVLEEHGGCVEEDMYRDFFRSVLDGLLKAPNIVFIDGNDIPSELLEL</sequence>
<gene>
    <name evidence="2" type="ORF">H0E87_012131</name>
</gene>
<feature type="compositionally biased region" description="Gly residues" evidence="1">
    <location>
        <begin position="1"/>
        <end position="11"/>
    </location>
</feature>
<feature type="region of interest" description="Disordered" evidence="1">
    <location>
        <begin position="1"/>
        <end position="27"/>
    </location>
</feature>
<name>A0A8T2YHW7_POPDE</name>
<reference evidence="2" key="1">
    <citation type="journal article" date="2021" name="J. Hered.">
        <title>Genome Assembly of Salicaceae Populus deltoides (Eastern Cottonwood) I-69 Based on Nanopore Sequencing and Hi-C Technologies.</title>
        <authorList>
            <person name="Bai S."/>
            <person name="Wu H."/>
            <person name="Zhang J."/>
            <person name="Pan Z."/>
            <person name="Zhao W."/>
            <person name="Li Z."/>
            <person name="Tong C."/>
        </authorList>
    </citation>
    <scope>NUCLEOTIDE SEQUENCE</scope>
    <source>
        <tissue evidence="2">Leaf</tissue>
    </source>
</reference>
<evidence type="ECO:0000313" key="2">
    <source>
        <dbReference type="EMBL" id="KAH8504773.1"/>
    </source>
</evidence>
<dbReference type="Proteomes" id="UP000807159">
    <property type="component" value="Chromosome 6"/>
</dbReference>
<dbReference type="EMBL" id="JACEGQ020000006">
    <property type="protein sequence ID" value="KAH8504773.1"/>
    <property type="molecule type" value="Genomic_DNA"/>
</dbReference>
<evidence type="ECO:0000256" key="1">
    <source>
        <dbReference type="SAM" id="MobiDB-lite"/>
    </source>
</evidence>
<feature type="compositionally biased region" description="Basic and acidic residues" evidence="1">
    <location>
        <begin position="17"/>
        <end position="27"/>
    </location>
</feature>
<accession>A0A8T2YHW7</accession>